<evidence type="ECO:0000313" key="1">
    <source>
        <dbReference type="EMBL" id="GJS91916.1"/>
    </source>
</evidence>
<proteinExistence type="predicted"/>
<comment type="caution">
    <text evidence="1">The sequence shown here is derived from an EMBL/GenBank/DDBJ whole genome shotgun (WGS) entry which is preliminary data.</text>
</comment>
<evidence type="ECO:0000313" key="2">
    <source>
        <dbReference type="Proteomes" id="UP001151760"/>
    </source>
</evidence>
<reference evidence="1" key="2">
    <citation type="submission" date="2022-01" db="EMBL/GenBank/DDBJ databases">
        <authorList>
            <person name="Yamashiro T."/>
            <person name="Shiraishi A."/>
            <person name="Satake H."/>
            <person name="Nakayama K."/>
        </authorList>
    </citation>
    <scope>NUCLEOTIDE SEQUENCE</scope>
</reference>
<dbReference type="Proteomes" id="UP001151760">
    <property type="component" value="Unassembled WGS sequence"/>
</dbReference>
<dbReference type="EMBL" id="BQNB010011543">
    <property type="protein sequence ID" value="GJS91916.1"/>
    <property type="molecule type" value="Genomic_DNA"/>
</dbReference>
<protein>
    <submittedName>
        <fullName evidence="1">Uncharacterized protein</fullName>
    </submittedName>
</protein>
<gene>
    <name evidence="1" type="ORF">Tco_0774552</name>
</gene>
<organism evidence="1 2">
    <name type="scientific">Tanacetum coccineum</name>
    <dbReference type="NCBI Taxonomy" id="301880"/>
    <lineage>
        <taxon>Eukaryota</taxon>
        <taxon>Viridiplantae</taxon>
        <taxon>Streptophyta</taxon>
        <taxon>Embryophyta</taxon>
        <taxon>Tracheophyta</taxon>
        <taxon>Spermatophyta</taxon>
        <taxon>Magnoliopsida</taxon>
        <taxon>eudicotyledons</taxon>
        <taxon>Gunneridae</taxon>
        <taxon>Pentapetalae</taxon>
        <taxon>asterids</taxon>
        <taxon>campanulids</taxon>
        <taxon>Asterales</taxon>
        <taxon>Asteraceae</taxon>
        <taxon>Asteroideae</taxon>
        <taxon>Anthemideae</taxon>
        <taxon>Anthemidinae</taxon>
        <taxon>Tanacetum</taxon>
    </lineage>
</organism>
<sequence length="85" mass="9767">MMKQQVLSLVWETQLVVIVKLEGYDMHCEELMMVNDLVGSGMDVDIVVDDEVLHKLISMVEKNELVKELMIVVVDIEQNLTKFDS</sequence>
<keyword evidence="2" id="KW-1185">Reference proteome</keyword>
<reference evidence="1" key="1">
    <citation type="journal article" date="2022" name="Int. J. Mol. Sci.">
        <title>Draft Genome of Tanacetum Coccineum: Genomic Comparison of Closely Related Tanacetum-Family Plants.</title>
        <authorList>
            <person name="Yamashiro T."/>
            <person name="Shiraishi A."/>
            <person name="Nakayama K."/>
            <person name="Satake H."/>
        </authorList>
    </citation>
    <scope>NUCLEOTIDE SEQUENCE</scope>
</reference>
<name>A0ABQ4ZR09_9ASTR</name>
<accession>A0ABQ4ZR09</accession>